<dbReference type="AlphaFoldDB" id="A0A9D1LET3"/>
<dbReference type="EMBL" id="DVMW01000033">
    <property type="protein sequence ID" value="HIU36042.1"/>
    <property type="molecule type" value="Genomic_DNA"/>
</dbReference>
<dbReference type="SUPFAM" id="SSF90123">
    <property type="entry name" value="ABC transporter transmembrane region"/>
    <property type="match status" value="1"/>
</dbReference>
<keyword evidence="3" id="KW-1003">Cell membrane</keyword>
<keyword evidence="6 12" id="KW-0067">ATP-binding</keyword>
<evidence type="ECO:0000256" key="9">
    <source>
        <dbReference type="SAM" id="Phobius"/>
    </source>
</evidence>
<dbReference type="Pfam" id="PF00005">
    <property type="entry name" value="ABC_tran"/>
    <property type="match status" value="1"/>
</dbReference>
<evidence type="ECO:0000313" key="13">
    <source>
        <dbReference type="Proteomes" id="UP000824071"/>
    </source>
</evidence>
<reference evidence="12" key="2">
    <citation type="journal article" date="2021" name="PeerJ">
        <title>Extensive microbial diversity within the chicken gut microbiome revealed by metagenomics and culture.</title>
        <authorList>
            <person name="Gilroy R."/>
            <person name="Ravi A."/>
            <person name="Getino M."/>
            <person name="Pursley I."/>
            <person name="Horton D.L."/>
            <person name="Alikhan N.F."/>
            <person name="Baker D."/>
            <person name="Gharbi K."/>
            <person name="Hall N."/>
            <person name="Watson M."/>
            <person name="Adriaenssens E.M."/>
            <person name="Foster-Nyarko E."/>
            <person name="Jarju S."/>
            <person name="Secka A."/>
            <person name="Antonio M."/>
            <person name="Oren A."/>
            <person name="Chaudhuri R.R."/>
            <person name="La Ragione R."/>
            <person name="Hildebrand F."/>
            <person name="Pallen M.J."/>
        </authorList>
    </citation>
    <scope>NUCLEOTIDE SEQUENCE</scope>
    <source>
        <strain evidence="12">ChiGjej1B1-19959</strain>
    </source>
</reference>
<keyword evidence="7 9" id="KW-1133">Transmembrane helix</keyword>
<feature type="transmembrane region" description="Helical" evidence="9">
    <location>
        <begin position="280"/>
        <end position="299"/>
    </location>
</feature>
<evidence type="ECO:0000256" key="2">
    <source>
        <dbReference type="ARBA" id="ARBA00022448"/>
    </source>
</evidence>
<comment type="caution">
    <text evidence="12">The sequence shown here is derived from an EMBL/GenBank/DDBJ whole genome shotgun (WGS) entry which is preliminary data.</text>
</comment>
<organism evidence="12 13">
    <name type="scientific">Candidatus Fimenecus excrementigallinarum</name>
    <dbReference type="NCBI Taxonomy" id="2840816"/>
    <lineage>
        <taxon>Bacteria</taxon>
        <taxon>Bacillati</taxon>
        <taxon>Bacillota</taxon>
        <taxon>Clostridia</taxon>
        <taxon>Candidatus Fimenecus</taxon>
    </lineage>
</organism>
<feature type="transmembrane region" description="Helical" evidence="9">
    <location>
        <begin position="21"/>
        <end position="42"/>
    </location>
</feature>
<evidence type="ECO:0000256" key="7">
    <source>
        <dbReference type="ARBA" id="ARBA00022989"/>
    </source>
</evidence>
<dbReference type="Gene3D" id="3.40.50.300">
    <property type="entry name" value="P-loop containing nucleotide triphosphate hydrolases"/>
    <property type="match status" value="1"/>
</dbReference>
<dbReference type="SUPFAM" id="SSF52540">
    <property type="entry name" value="P-loop containing nucleoside triphosphate hydrolases"/>
    <property type="match status" value="1"/>
</dbReference>
<keyword evidence="2" id="KW-0813">Transport</keyword>
<feature type="transmembrane region" description="Helical" evidence="9">
    <location>
        <begin position="54"/>
        <end position="82"/>
    </location>
</feature>
<evidence type="ECO:0000256" key="8">
    <source>
        <dbReference type="ARBA" id="ARBA00023136"/>
    </source>
</evidence>
<keyword evidence="4 9" id="KW-0812">Transmembrane</keyword>
<dbReference type="PANTHER" id="PTHR43394">
    <property type="entry name" value="ATP-DEPENDENT PERMEASE MDL1, MITOCHONDRIAL"/>
    <property type="match status" value="1"/>
</dbReference>
<dbReference type="CDD" id="cd18548">
    <property type="entry name" value="ABC_6TM_Tm287_like"/>
    <property type="match status" value="1"/>
</dbReference>
<dbReference type="PROSITE" id="PS00211">
    <property type="entry name" value="ABC_TRANSPORTER_1"/>
    <property type="match status" value="1"/>
</dbReference>
<dbReference type="PANTHER" id="PTHR43394:SF1">
    <property type="entry name" value="ATP-BINDING CASSETTE SUB-FAMILY B MEMBER 10, MITOCHONDRIAL"/>
    <property type="match status" value="1"/>
</dbReference>
<dbReference type="InterPro" id="IPR011527">
    <property type="entry name" value="ABC1_TM_dom"/>
</dbReference>
<feature type="transmembrane region" description="Helical" evidence="9">
    <location>
        <begin position="159"/>
        <end position="176"/>
    </location>
</feature>
<dbReference type="Proteomes" id="UP000824071">
    <property type="component" value="Unassembled WGS sequence"/>
</dbReference>
<name>A0A9D1LET3_9FIRM</name>
<dbReference type="InterPro" id="IPR039421">
    <property type="entry name" value="Type_1_exporter"/>
</dbReference>
<dbReference type="Gene3D" id="1.20.1560.10">
    <property type="entry name" value="ABC transporter type 1, transmembrane domain"/>
    <property type="match status" value="1"/>
</dbReference>
<dbReference type="FunFam" id="3.40.50.300:FF:000854">
    <property type="entry name" value="Multidrug ABC transporter ATP-binding protein"/>
    <property type="match status" value="1"/>
</dbReference>
<dbReference type="GO" id="GO:0005524">
    <property type="term" value="F:ATP binding"/>
    <property type="evidence" value="ECO:0007669"/>
    <property type="project" value="UniProtKB-KW"/>
</dbReference>
<feature type="transmembrane region" description="Helical" evidence="9">
    <location>
        <begin position="135"/>
        <end position="153"/>
    </location>
</feature>
<feature type="transmembrane region" description="Helical" evidence="9">
    <location>
        <begin position="239"/>
        <end position="260"/>
    </location>
</feature>
<dbReference type="GO" id="GO:0016887">
    <property type="term" value="F:ATP hydrolysis activity"/>
    <property type="evidence" value="ECO:0007669"/>
    <property type="project" value="InterPro"/>
</dbReference>
<dbReference type="InterPro" id="IPR036640">
    <property type="entry name" value="ABC1_TM_sf"/>
</dbReference>
<proteinExistence type="predicted"/>
<evidence type="ECO:0000256" key="4">
    <source>
        <dbReference type="ARBA" id="ARBA00022692"/>
    </source>
</evidence>
<feature type="domain" description="ABC transporter" evidence="10">
    <location>
        <begin position="335"/>
        <end position="567"/>
    </location>
</feature>
<comment type="subcellular location">
    <subcellularLocation>
        <location evidence="1">Cell membrane</location>
        <topology evidence="1">Multi-pass membrane protein</topology>
    </subcellularLocation>
</comment>
<evidence type="ECO:0000259" key="10">
    <source>
        <dbReference type="PROSITE" id="PS50893"/>
    </source>
</evidence>
<evidence type="ECO:0000256" key="5">
    <source>
        <dbReference type="ARBA" id="ARBA00022741"/>
    </source>
</evidence>
<dbReference type="InterPro" id="IPR017871">
    <property type="entry name" value="ABC_transporter-like_CS"/>
</dbReference>
<dbReference type="PROSITE" id="PS50929">
    <property type="entry name" value="ABC_TM1F"/>
    <property type="match status" value="1"/>
</dbReference>
<evidence type="ECO:0000256" key="1">
    <source>
        <dbReference type="ARBA" id="ARBA00004651"/>
    </source>
</evidence>
<dbReference type="InterPro" id="IPR003593">
    <property type="entry name" value="AAA+_ATPase"/>
</dbReference>
<reference evidence="12" key="1">
    <citation type="submission" date="2020-10" db="EMBL/GenBank/DDBJ databases">
        <authorList>
            <person name="Gilroy R."/>
        </authorList>
    </citation>
    <scope>NUCLEOTIDE SEQUENCE</scope>
    <source>
        <strain evidence="12">ChiGjej1B1-19959</strain>
    </source>
</reference>
<dbReference type="GO" id="GO:0015421">
    <property type="term" value="F:ABC-type oligopeptide transporter activity"/>
    <property type="evidence" value="ECO:0007669"/>
    <property type="project" value="TreeGrafter"/>
</dbReference>
<evidence type="ECO:0000256" key="6">
    <source>
        <dbReference type="ARBA" id="ARBA00022840"/>
    </source>
</evidence>
<dbReference type="SMART" id="SM00382">
    <property type="entry name" value="AAA"/>
    <property type="match status" value="1"/>
</dbReference>
<evidence type="ECO:0000256" key="3">
    <source>
        <dbReference type="ARBA" id="ARBA00022475"/>
    </source>
</evidence>
<protein>
    <submittedName>
        <fullName evidence="12">ABC transporter ATP-binding protein</fullName>
    </submittedName>
</protein>
<feature type="domain" description="ABC transmembrane type-1" evidence="11">
    <location>
        <begin position="18"/>
        <end position="300"/>
    </location>
</feature>
<dbReference type="InterPro" id="IPR027417">
    <property type="entry name" value="P-loop_NTPase"/>
</dbReference>
<keyword evidence="5" id="KW-0547">Nucleotide-binding</keyword>
<dbReference type="PROSITE" id="PS50893">
    <property type="entry name" value="ABC_TRANSPORTER_2"/>
    <property type="match status" value="1"/>
</dbReference>
<gene>
    <name evidence="12" type="ORF">IAC53_05490</name>
</gene>
<dbReference type="Pfam" id="PF00664">
    <property type="entry name" value="ABC_membrane"/>
    <property type="match status" value="1"/>
</dbReference>
<evidence type="ECO:0000313" key="12">
    <source>
        <dbReference type="EMBL" id="HIU36042.1"/>
    </source>
</evidence>
<accession>A0A9D1LET3</accession>
<sequence length="576" mass="62921">MGSKRMRKYYALYKKQFILGPACKLTEAILELLVPLVMARIVDVGIPNNDVPYILKMGALMVLLGAAGLGFAVVCQYCAAVAQQGVGTVLRRDLLHKIHTLSSADRAAFSNATLVTRITNDINQIQSGVAMLIRLVFRSPFLIAGSLVMAMALDLRMSVIFFTAGFIVSAIMYYVLSRSLPLYRKIQQKLDGLLRITGENLSGVRVIRAFVRSRHETERFADGNEKLTRVCMRVARLNAYLNPLTFAVINLGIAALLVFGGYKVEAGSLTQGEIIALTNYMTQILLSIIVFANVIVVFTKAGASVDRVKEVLDAEPTMHEGAQHTFDEAANAVEVRHVDFCFPDSEEKLLSDVDFTIRRGETVGIIGGTGAGKSVLVNLLLRLYDVTGGEIRIFGRDVRDCTFAALRSAVHIVSQGSKLFQGTVRENLLCGKSGISQEDLQKALRIAQCDFVDKLPEGLDAPVEEGGKNFSGGQRQRLCVARALVGDPEILIFDDSSSALDYATDAHMRAAVSKELQGKTVLYVAQRVSTVRAADKIILLDDGVVRGIGTHQTLYAENELYREICDSQLSESEAVS</sequence>
<evidence type="ECO:0000259" key="11">
    <source>
        <dbReference type="PROSITE" id="PS50929"/>
    </source>
</evidence>
<keyword evidence="8 9" id="KW-0472">Membrane</keyword>
<dbReference type="InterPro" id="IPR003439">
    <property type="entry name" value="ABC_transporter-like_ATP-bd"/>
</dbReference>
<dbReference type="GO" id="GO:0005886">
    <property type="term" value="C:plasma membrane"/>
    <property type="evidence" value="ECO:0007669"/>
    <property type="project" value="UniProtKB-SubCell"/>
</dbReference>